<comment type="caution">
    <text evidence="3">The sequence shown here is derived from an EMBL/GenBank/DDBJ whole genome shotgun (WGS) entry which is preliminary data.</text>
</comment>
<dbReference type="InterPro" id="IPR005674">
    <property type="entry name" value="CocE/Ser_esterase"/>
</dbReference>
<keyword evidence="3" id="KW-0378">Hydrolase</keyword>
<dbReference type="NCBIfam" id="TIGR00976">
    <property type="entry name" value="CocE_NonD"/>
    <property type="match status" value="1"/>
</dbReference>
<dbReference type="GO" id="GO:0016787">
    <property type="term" value="F:hydrolase activity"/>
    <property type="evidence" value="ECO:0007669"/>
    <property type="project" value="UniProtKB-KW"/>
</dbReference>
<dbReference type="Pfam" id="PF02129">
    <property type="entry name" value="Peptidase_S15"/>
    <property type="match status" value="1"/>
</dbReference>
<sequence>MQAVRGTGGSGGALDPFGQEGADGVDTVRWIEQQPWFDGRLGTFGASYYGFTQWALAREAGPTLKALCLQATASQFRDQTYAGEGYSLDATLSWTQLMSALIARRGVLAMQLWAVAAAARSFSSSR</sequence>
<proteinExistence type="predicted"/>
<dbReference type="InterPro" id="IPR000383">
    <property type="entry name" value="Xaa-Pro-like_dom"/>
</dbReference>
<evidence type="ECO:0000259" key="2">
    <source>
        <dbReference type="Pfam" id="PF02129"/>
    </source>
</evidence>
<name>A0A9X3F2K2_9BACT</name>
<protein>
    <submittedName>
        <fullName evidence="3">CocE/NonD family hydrolase</fullName>
    </submittedName>
</protein>
<gene>
    <name evidence="3" type="ORF">OV079_53335</name>
</gene>
<feature type="region of interest" description="Disordered" evidence="1">
    <location>
        <begin position="1"/>
        <end position="21"/>
    </location>
</feature>
<feature type="compositionally biased region" description="Gly residues" evidence="1">
    <location>
        <begin position="1"/>
        <end position="12"/>
    </location>
</feature>
<organism evidence="3 4">
    <name type="scientific">Nannocystis pusilla</name>
    <dbReference type="NCBI Taxonomy" id="889268"/>
    <lineage>
        <taxon>Bacteria</taxon>
        <taxon>Pseudomonadati</taxon>
        <taxon>Myxococcota</taxon>
        <taxon>Polyangia</taxon>
        <taxon>Nannocystales</taxon>
        <taxon>Nannocystaceae</taxon>
        <taxon>Nannocystis</taxon>
    </lineage>
</organism>
<dbReference type="EMBL" id="JAPNKE010000002">
    <property type="protein sequence ID" value="MCY1014160.1"/>
    <property type="molecule type" value="Genomic_DNA"/>
</dbReference>
<dbReference type="Gene3D" id="3.40.50.1820">
    <property type="entry name" value="alpha/beta hydrolase"/>
    <property type="match status" value="1"/>
</dbReference>
<accession>A0A9X3F2K2</accession>
<dbReference type="SUPFAM" id="SSF53474">
    <property type="entry name" value="alpha/beta-Hydrolases"/>
    <property type="match status" value="1"/>
</dbReference>
<dbReference type="Proteomes" id="UP001150924">
    <property type="component" value="Unassembled WGS sequence"/>
</dbReference>
<keyword evidence="4" id="KW-1185">Reference proteome</keyword>
<evidence type="ECO:0000313" key="3">
    <source>
        <dbReference type="EMBL" id="MCY1014160.1"/>
    </source>
</evidence>
<dbReference type="AlphaFoldDB" id="A0A9X3F2K2"/>
<feature type="domain" description="Xaa-Pro dipeptidyl-peptidase-like" evidence="2">
    <location>
        <begin position="1"/>
        <end position="107"/>
    </location>
</feature>
<dbReference type="InterPro" id="IPR029058">
    <property type="entry name" value="AB_hydrolase_fold"/>
</dbReference>
<evidence type="ECO:0000313" key="4">
    <source>
        <dbReference type="Proteomes" id="UP001150924"/>
    </source>
</evidence>
<reference evidence="3" key="1">
    <citation type="submission" date="2022-11" db="EMBL/GenBank/DDBJ databases">
        <title>Minimal conservation of predation-associated metabolite biosynthetic gene clusters underscores biosynthetic potential of Myxococcota including descriptions for ten novel species: Archangium lansinium sp. nov., Myxococcus landrumus sp. nov., Nannocystis bai.</title>
        <authorList>
            <person name="Ahearne A."/>
            <person name="Stevens C."/>
            <person name="Phillips K."/>
        </authorList>
    </citation>
    <scope>NUCLEOTIDE SEQUENCE</scope>
    <source>
        <strain evidence="3">Na p29</strain>
    </source>
</reference>
<dbReference type="Gene3D" id="1.10.3020.10">
    <property type="entry name" value="alpha-amino acid ester hydrolase ( Helical cap domain)"/>
    <property type="match status" value="1"/>
</dbReference>
<evidence type="ECO:0000256" key="1">
    <source>
        <dbReference type="SAM" id="MobiDB-lite"/>
    </source>
</evidence>
<dbReference type="RefSeq" id="WP_267778414.1">
    <property type="nucleotide sequence ID" value="NZ_JAPNKE010000002.1"/>
</dbReference>